<evidence type="ECO:0000313" key="2">
    <source>
        <dbReference type="Proteomes" id="UP001595990"/>
    </source>
</evidence>
<name>A0ABV9BRT8_9ACTN</name>
<reference evidence="2" key="1">
    <citation type="journal article" date="2019" name="Int. J. Syst. Evol. Microbiol.">
        <title>The Global Catalogue of Microorganisms (GCM) 10K type strain sequencing project: providing services to taxonomists for standard genome sequencing and annotation.</title>
        <authorList>
            <consortium name="The Broad Institute Genomics Platform"/>
            <consortium name="The Broad Institute Genome Sequencing Center for Infectious Disease"/>
            <person name="Wu L."/>
            <person name="Ma J."/>
        </authorList>
    </citation>
    <scope>NUCLEOTIDE SEQUENCE [LARGE SCALE GENOMIC DNA]</scope>
    <source>
        <strain evidence="2">CECT 8064</strain>
    </source>
</reference>
<protein>
    <submittedName>
        <fullName evidence="1">Uncharacterized protein</fullName>
    </submittedName>
</protein>
<sequence>MIGLGAVAAADAGDAVPHIIANTAPSRARTSLHRPRAAPGHNRFNCYPRLVDDL</sequence>
<dbReference type="EMBL" id="JBHSFS010000015">
    <property type="protein sequence ID" value="MFC4516764.1"/>
    <property type="molecule type" value="Genomic_DNA"/>
</dbReference>
<gene>
    <name evidence="1" type="ORF">ACFPEN_28070</name>
</gene>
<dbReference type="Proteomes" id="UP001595990">
    <property type="component" value="Unassembled WGS sequence"/>
</dbReference>
<keyword evidence="2" id="KW-1185">Reference proteome</keyword>
<evidence type="ECO:0000313" key="1">
    <source>
        <dbReference type="EMBL" id="MFC4516764.1"/>
    </source>
</evidence>
<proteinExistence type="predicted"/>
<accession>A0ABV9BRT8</accession>
<organism evidence="1 2">
    <name type="scientific">Streptomyces ehimensis</name>
    <dbReference type="NCBI Taxonomy" id="68195"/>
    <lineage>
        <taxon>Bacteria</taxon>
        <taxon>Bacillati</taxon>
        <taxon>Actinomycetota</taxon>
        <taxon>Actinomycetes</taxon>
        <taxon>Kitasatosporales</taxon>
        <taxon>Streptomycetaceae</taxon>
        <taxon>Streptomyces</taxon>
    </lineage>
</organism>
<comment type="caution">
    <text evidence="1">The sequence shown here is derived from an EMBL/GenBank/DDBJ whole genome shotgun (WGS) entry which is preliminary data.</text>
</comment>
<dbReference type="RefSeq" id="WP_417923743.1">
    <property type="nucleotide sequence ID" value="NZ_JBHSFS010000015.1"/>
</dbReference>